<sequence length="216" mass="24715">LSSVPVEAIDVSLVAGKLSNCIFEICTTEIFICHRLYGERQMDSFKACLKQLCTERTEECMDWIIAERIAVTGVELITDSFIHCYLHCGFQNKTKFTGCFLEVSVDKTQPYVSMLAAGSSDPGFLWCWLRRGLGAVKSCFHHYSELSYTVIRNIVSEFVNNKQEYVRCFMELYNNGDKKCLQRFMQLFGTTPEMRIRAKGFFICSINEMISLTATC</sequence>
<organism evidence="1 2">
    <name type="scientific">Pangasianodon gigas</name>
    <name type="common">Mekong giant catfish</name>
    <name type="synonym">Pangasius gigas</name>
    <dbReference type="NCBI Taxonomy" id="30993"/>
    <lineage>
        <taxon>Eukaryota</taxon>
        <taxon>Metazoa</taxon>
        <taxon>Chordata</taxon>
        <taxon>Craniata</taxon>
        <taxon>Vertebrata</taxon>
        <taxon>Euteleostomi</taxon>
        <taxon>Actinopterygii</taxon>
        <taxon>Neopterygii</taxon>
        <taxon>Teleostei</taxon>
        <taxon>Ostariophysi</taxon>
        <taxon>Siluriformes</taxon>
        <taxon>Pangasiidae</taxon>
        <taxon>Pangasianodon</taxon>
    </lineage>
</organism>
<keyword evidence="2" id="KW-1185">Reference proteome</keyword>
<reference evidence="1 2" key="1">
    <citation type="journal article" date="2022" name="bioRxiv">
        <title>An ancient truncated duplication of the anti-Mullerian hormone receptor type 2 gene is a potential conserved master sex determinant in the Pangasiidae catfish family.</title>
        <authorList>
            <person name="Wen M."/>
            <person name="Pan Q."/>
            <person name="Jouanno E."/>
            <person name="Montfort J."/>
            <person name="Zahm M."/>
            <person name="Cabau C."/>
            <person name="Klopp C."/>
            <person name="Iampietro C."/>
            <person name="Roques C."/>
            <person name="Bouchez O."/>
            <person name="Castinel A."/>
            <person name="Donnadieu C."/>
            <person name="Parrinello H."/>
            <person name="Poncet C."/>
            <person name="Belmonte E."/>
            <person name="Gautier V."/>
            <person name="Avarre J.-C."/>
            <person name="Dugue R."/>
            <person name="Gustiano R."/>
            <person name="Ha T.T.T."/>
            <person name="Campet M."/>
            <person name="Sriphairoj K."/>
            <person name="Ribolli J."/>
            <person name="de Almeida F.L."/>
            <person name="Desvignes T."/>
            <person name="Postlethwait J.H."/>
            <person name="Bucao C.F."/>
            <person name="Robinson-Rechavi M."/>
            <person name="Bobe J."/>
            <person name="Herpin A."/>
            <person name="Guiguen Y."/>
        </authorList>
    </citation>
    <scope>NUCLEOTIDE SEQUENCE [LARGE SCALE GENOMIC DNA]</scope>
    <source>
        <strain evidence="1">YG-Dec2019</strain>
    </source>
</reference>
<proteinExistence type="predicted"/>
<evidence type="ECO:0000313" key="2">
    <source>
        <dbReference type="Proteomes" id="UP000829447"/>
    </source>
</evidence>
<feature type="non-terminal residue" evidence="1">
    <location>
        <position position="1"/>
    </location>
</feature>
<evidence type="ECO:0000313" key="1">
    <source>
        <dbReference type="EMBL" id="MCI4380466.1"/>
    </source>
</evidence>
<comment type="caution">
    <text evidence="1">The sequence shown here is derived from an EMBL/GenBank/DDBJ whole genome shotgun (WGS) entry which is preliminary data.</text>
</comment>
<dbReference type="EMBL" id="CM040461">
    <property type="protein sequence ID" value="MCI4380466.1"/>
    <property type="molecule type" value="Genomic_DNA"/>
</dbReference>
<name>A0ACC5WP53_PANGG</name>
<gene>
    <name evidence="1" type="ORF">PGIGA_G00240450</name>
</gene>
<dbReference type="Proteomes" id="UP000829447">
    <property type="component" value="Linkage Group LG8"/>
</dbReference>
<protein>
    <submittedName>
        <fullName evidence="1">Uncharacterized protein</fullName>
    </submittedName>
</protein>
<accession>A0ACC5WP53</accession>